<dbReference type="GO" id="GO:0016671">
    <property type="term" value="F:oxidoreductase activity, acting on a sulfur group of donors, disulfide as acceptor"/>
    <property type="evidence" value="ECO:0007669"/>
    <property type="project" value="InterPro"/>
</dbReference>
<keyword evidence="6" id="KW-1185">Reference proteome</keyword>
<sequence length="243" mass="27808">MFKAVLRSYRGLDDTINMRLNRTAAFMHDQERQKVSRSKLSAEEQACSRLWQELVSNWSRRKELIEYCVGVVDKSNEEKQEIVDSQTSSPSEVRKARAEKYSQEVKRDQIHKELSVETIVKQRSIDVFRSRYATQNVLLDAMVDVDIKVPVTLGVMSRCPDALLCENSMDAVLKKVGEKIDLKLVYIAKINSSEPDFGATCMHGPEECAGNVQQLCAAKYSPFANWWEFVHCNNYEDWLTGNG</sequence>
<dbReference type="AlphaFoldDB" id="A0A1Q3EDP7"/>
<evidence type="ECO:0000313" key="6">
    <source>
        <dbReference type="Proteomes" id="UP000188533"/>
    </source>
</evidence>
<evidence type="ECO:0000256" key="1">
    <source>
        <dbReference type="ARBA" id="ARBA00005679"/>
    </source>
</evidence>
<comment type="similarity">
    <text evidence="1">Belongs to the GILT family.</text>
</comment>
<evidence type="ECO:0000313" key="5">
    <source>
        <dbReference type="EMBL" id="GAW05298.1"/>
    </source>
</evidence>
<evidence type="ECO:0000256" key="2">
    <source>
        <dbReference type="ARBA" id="ARBA00023180"/>
    </source>
</evidence>
<dbReference type="InterPro" id="IPR004911">
    <property type="entry name" value="Interferon-induced_GILT"/>
</dbReference>
<comment type="similarity">
    <text evidence="3">Belongs to the MIX23 family.</text>
</comment>
<gene>
    <name evidence="5" type="ORF">LENED_007144</name>
</gene>
<accession>A0A1Q3EDP7</accession>
<comment type="caution">
    <text evidence="5">The sequence shown here is derived from an EMBL/GenBank/DDBJ whole genome shotgun (WGS) entry which is preliminary data.</text>
</comment>
<dbReference type="PANTHER" id="PTHR31905">
    <property type="entry name" value="COILED-COIL DOMAIN-CONTAINING PROTEIN 58"/>
    <property type="match status" value="1"/>
</dbReference>
<organism evidence="5 6">
    <name type="scientific">Lentinula edodes</name>
    <name type="common">Shiitake mushroom</name>
    <name type="synonym">Lentinus edodes</name>
    <dbReference type="NCBI Taxonomy" id="5353"/>
    <lineage>
        <taxon>Eukaryota</taxon>
        <taxon>Fungi</taxon>
        <taxon>Dikarya</taxon>
        <taxon>Basidiomycota</taxon>
        <taxon>Agaricomycotina</taxon>
        <taxon>Agaricomycetes</taxon>
        <taxon>Agaricomycetidae</taxon>
        <taxon>Agaricales</taxon>
        <taxon>Marasmiineae</taxon>
        <taxon>Omphalotaceae</taxon>
        <taxon>Lentinula</taxon>
    </lineage>
</organism>
<dbReference type="PANTHER" id="PTHR31905:SF2">
    <property type="entry name" value="PROTEIN MIX23"/>
    <property type="match status" value="1"/>
</dbReference>
<reference evidence="5 6" key="1">
    <citation type="submission" date="2016-08" db="EMBL/GenBank/DDBJ databases">
        <authorList>
            <consortium name="Lentinula edodes genome sequencing consortium"/>
            <person name="Sakamoto Y."/>
            <person name="Nakade K."/>
            <person name="Sato S."/>
            <person name="Yoshida Y."/>
            <person name="Miyazaki K."/>
            <person name="Natsume S."/>
            <person name="Konno N."/>
        </authorList>
    </citation>
    <scope>NUCLEOTIDE SEQUENCE [LARGE SCALE GENOMIC DNA]</scope>
    <source>
        <strain evidence="5 6">NBRC 111202</strain>
    </source>
</reference>
<proteinExistence type="inferred from homology"/>
<dbReference type="Pfam" id="PF03227">
    <property type="entry name" value="GILT"/>
    <property type="match status" value="1"/>
</dbReference>
<reference evidence="5 6" key="2">
    <citation type="submission" date="2017-02" db="EMBL/GenBank/DDBJ databases">
        <title>A genome survey and senescence transcriptome analysis in Lentinula edodes.</title>
        <authorList>
            <person name="Sakamoto Y."/>
            <person name="Nakade K."/>
            <person name="Sato S."/>
            <person name="Yoshida Y."/>
            <person name="Miyazaki K."/>
            <person name="Natsume S."/>
            <person name="Konno N."/>
        </authorList>
    </citation>
    <scope>NUCLEOTIDE SEQUENCE [LARGE SCALE GENOMIC DNA]</scope>
    <source>
        <strain evidence="5 6">NBRC 111202</strain>
    </source>
</reference>
<evidence type="ECO:0000256" key="4">
    <source>
        <dbReference type="SAM" id="MobiDB-lite"/>
    </source>
</evidence>
<dbReference type="Proteomes" id="UP000188533">
    <property type="component" value="Unassembled WGS sequence"/>
</dbReference>
<keyword evidence="2" id="KW-0325">Glycoprotein</keyword>
<evidence type="ECO:0000256" key="3">
    <source>
        <dbReference type="ARBA" id="ARBA00024204"/>
    </source>
</evidence>
<dbReference type="GO" id="GO:0005758">
    <property type="term" value="C:mitochondrial intermembrane space"/>
    <property type="evidence" value="ECO:0007669"/>
    <property type="project" value="InterPro"/>
</dbReference>
<name>A0A1Q3EDP7_LENED</name>
<dbReference type="Pfam" id="PF09774">
    <property type="entry name" value="MIX23"/>
    <property type="match status" value="1"/>
</dbReference>
<dbReference type="EMBL" id="BDGU01000245">
    <property type="protein sequence ID" value="GAW05298.1"/>
    <property type="molecule type" value="Genomic_DNA"/>
</dbReference>
<protein>
    <submittedName>
        <fullName evidence="5">Coiled-coil domain-containing protein 58</fullName>
    </submittedName>
</protein>
<feature type="region of interest" description="Disordered" evidence="4">
    <location>
        <begin position="80"/>
        <end position="99"/>
    </location>
</feature>
<dbReference type="STRING" id="5353.A0A1Q3EDP7"/>
<dbReference type="InterPro" id="IPR019171">
    <property type="entry name" value="MIX23"/>
</dbReference>